<proteinExistence type="predicted"/>
<protein>
    <submittedName>
        <fullName evidence="2">Uncharacterized protein</fullName>
    </submittedName>
</protein>
<organism evidence="2 3">
    <name type="scientific">Marasmius tenuissimus</name>
    <dbReference type="NCBI Taxonomy" id="585030"/>
    <lineage>
        <taxon>Eukaryota</taxon>
        <taxon>Fungi</taxon>
        <taxon>Dikarya</taxon>
        <taxon>Basidiomycota</taxon>
        <taxon>Agaricomycotina</taxon>
        <taxon>Agaricomycetes</taxon>
        <taxon>Agaricomycetidae</taxon>
        <taxon>Agaricales</taxon>
        <taxon>Marasmiineae</taxon>
        <taxon>Marasmiaceae</taxon>
        <taxon>Marasmius</taxon>
    </lineage>
</organism>
<feature type="compositionally biased region" description="Basic and acidic residues" evidence="1">
    <location>
        <begin position="537"/>
        <end position="549"/>
    </location>
</feature>
<accession>A0ABR3AF73</accession>
<keyword evidence="3" id="KW-1185">Reference proteome</keyword>
<reference evidence="2 3" key="1">
    <citation type="submission" date="2024-05" db="EMBL/GenBank/DDBJ databases">
        <title>A draft genome resource for the thread blight pathogen Marasmius tenuissimus strain MS-2.</title>
        <authorList>
            <person name="Yulfo-Soto G.E."/>
            <person name="Baruah I.K."/>
            <person name="Amoako-Attah I."/>
            <person name="Bukari Y."/>
            <person name="Meinhardt L.W."/>
            <person name="Bailey B.A."/>
            <person name="Cohen S.P."/>
        </authorList>
    </citation>
    <scope>NUCLEOTIDE SEQUENCE [LARGE SCALE GENOMIC DNA]</scope>
    <source>
        <strain evidence="2 3">MS-2</strain>
    </source>
</reference>
<comment type="caution">
    <text evidence="2">The sequence shown here is derived from an EMBL/GenBank/DDBJ whole genome shotgun (WGS) entry which is preliminary data.</text>
</comment>
<feature type="region of interest" description="Disordered" evidence="1">
    <location>
        <begin position="78"/>
        <end position="117"/>
    </location>
</feature>
<dbReference type="Proteomes" id="UP001437256">
    <property type="component" value="Unassembled WGS sequence"/>
</dbReference>
<gene>
    <name evidence="2" type="ORF">AAF712_000136</name>
</gene>
<evidence type="ECO:0000256" key="1">
    <source>
        <dbReference type="SAM" id="MobiDB-lite"/>
    </source>
</evidence>
<feature type="region of interest" description="Disordered" evidence="1">
    <location>
        <begin position="261"/>
        <end position="286"/>
    </location>
</feature>
<evidence type="ECO:0000313" key="2">
    <source>
        <dbReference type="EMBL" id="KAL0072373.1"/>
    </source>
</evidence>
<feature type="compositionally biased region" description="Polar residues" evidence="1">
    <location>
        <begin position="399"/>
        <end position="420"/>
    </location>
</feature>
<evidence type="ECO:0000313" key="3">
    <source>
        <dbReference type="Proteomes" id="UP001437256"/>
    </source>
</evidence>
<feature type="region of interest" description="Disordered" evidence="1">
    <location>
        <begin position="361"/>
        <end position="631"/>
    </location>
</feature>
<name>A0ABR3AF73_9AGAR</name>
<feature type="compositionally biased region" description="Polar residues" evidence="1">
    <location>
        <begin position="99"/>
        <end position="109"/>
    </location>
</feature>
<feature type="compositionally biased region" description="Polar residues" evidence="1">
    <location>
        <begin position="501"/>
        <end position="511"/>
    </location>
</feature>
<dbReference type="EMBL" id="JBBXMP010000001">
    <property type="protein sequence ID" value="KAL0072373.1"/>
    <property type="molecule type" value="Genomic_DNA"/>
</dbReference>
<feature type="compositionally biased region" description="Basic and acidic residues" evidence="1">
    <location>
        <begin position="564"/>
        <end position="580"/>
    </location>
</feature>
<feature type="compositionally biased region" description="Polar residues" evidence="1">
    <location>
        <begin position="368"/>
        <end position="384"/>
    </location>
</feature>
<sequence length="631" mass="68740">MTPVDPYYDGLKSDALGRDFSVLKMKSSVPDEREADDVVDEVTCKDPLPPWLSETFSTLRKGHPLRLLLPKSTRQYTALPASQDSSSSPRDEEEETILTHYQSSHSAPSSPGFPSRESLASPIAIRSVDFVNPPNSVSMIPSNATISEIPFSEPGPASSISSSRLPKLHPTSLYAGTLPRSPQYRINSPTLALPAPLSFEQPGSKLLKPKYTHSRPASAMLARNMPSSAAHVNPQISSDVLPPDSLPLQSCSDLYSTPGPAYYTSRPFDEPQASSDSPQPDETLPDLDTSALQFKWTPFDRRQHLKEDVFARPPTTDCPPIATPRVGSPSLSIDHGDIAKERFFHEQTELLDVDGHLCVDPPHREGRPTSSYSDRLPIISSTDNYDYEDMDPGALLPSPSDSYRMQPGEQFSPQMASTPRVQVGPPVEDSQPPERPETACPFRFRVSPPSRPPRPQHDPNRRRKRHTTGAKEMGLQDDLPITPADPERAMEMEPLAGPGQPQASPSSTSSLPAFAPGPGIYLSPIRDRAKKHGSRSQPREDVGKLKDPQSRLLEAINKVAAGASDERNDRVSGAGDERQKIGSGGAGQLKGHSRMEGSRASRTIPVSEGEEEVSPSLSQGSTESIESWGDK</sequence>
<feature type="region of interest" description="Disordered" evidence="1">
    <location>
        <begin position="311"/>
        <end position="330"/>
    </location>
</feature>